<evidence type="ECO:0000256" key="4">
    <source>
        <dbReference type="ARBA" id="ARBA00022777"/>
    </source>
</evidence>
<dbReference type="Pfam" id="PF00294">
    <property type="entry name" value="PfkB"/>
    <property type="match status" value="1"/>
</dbReference>
<evidence type="ECO:0000256" key="14">
    <source>
        <dbReference type="ARBA" id="ARBA00080545"/>
    </source>
</evidence>
<dbReference type="EMBL" id="UAUF01000011">
    <property type="protein sequence ID" value="SPZ06230.1"/>
    <property type="molecule type" value="Genomic_DNA"/>
</dbReference>
<dbReference type="PANTHER" id="PTHR43085:SF15">
    <property type="entry name" value="2-DEHYDRO-3-DEOXYGLUCONOKINASE"/>
    <property type="match status" value="1"/>
</dbReference>
<keyword evidence="3" id="KW-0547">Nucleotide-binding</keyword>
<dbReference type="FunFam" id="3.40.1190.20:FF:000011">
    <property type="entry name" value="2-dehydro-3-deoxygluconokinase, putative"/>
    <property type="match status" value="1"/>
</dbReference>
<dbReference type="InterPro" id="IPR029056">
    <property type="entry name" value="Ribokinase-like"/>
</dbReference>
<evidence type="ECO:0000256" key="2">
    <source>
        <dbReference type="ARBA" id="ARBA00022679"/>
    </source>
</evidence>
<dbReference type="GO" id="GO:0005829">
    <property type="term" value="C:cytosol"/>
    <property type="evidence" value="ECO:0007669"/>
    <property type="project" value="TreeGrafter"/>
</dbReference>
<dbReference type="CDD" id="cd01166">
    <property type="entry name" value="KdgK"/>
    <property type="match status" value="1"/>
</dbReference>
<dbReference type="InterPro" id="IPR011611">
    <property type="entry name" value="PfkB_dom"/>
</dbReference>
<evidence type="ECO:0000256" key="12">
    <source>
        <dbReference type="ARBA" id="ARBA00067931"/>
    </source>
</evidence>
<proteinExistence type="inferred from homology"/>
<sequence>MEPRYKNKKAPDDAGYSTAVSNARPGRRVCDESGGGLPMTTLFKSLPSPIRVALVGECMIELQRDSAGTITQAFGGDTLNAAVYLARLCQSTAISVDYITAIGQDPFSEAMCQTWQAEGLGTQNVRHLPDALPGLYFIQTDEQGERQFLYWRGEAAARRCFDGHEAAQTLAALLNYDVIYLSGISLAVLTAEGRARLLETLAEARMQGTRIVFDNNYRPRLWPDRGAAQHCYQALLALVDLALITWEDDVELFGFSSPEALFRTYAQSGVTEIVLKRGEAPCLIHTGRQVLTIPGEKAQQVVDTTAAGDSFSAAYLACRLQGGNPEQAARWGHRLAVNVIQHRGALIPPPAMPAMPALSYSLAAQA</sequence>
<dbReference type="PROSITE" id="PS00584">
    <property type="entry name" value="PFKB_KINASES_2"/>
    <property type="match status" value="1"/>
</dbReference>
<evidence type="ECO:0000313" key="18">
    <source>
        <dbReference type="Proteomes" id="UP000250443"/>
    </source>
</evidence>
<comment type="similarity">
    <text evidence="1">Belongs to the carbohydrate kinase PfkB family.</text>
</comment>
<comment type="function">
    <text evidence="10">Catalyzes the phosphorylation of 2-keto-3-deoxygluconate (KDG) to produce 2-keto-3-deoxy-6-phosphogluconate (KDPG).</text>
</comment>
<dbReference type="Proteomes" id="UP000250443">
    <property type="component" value="Unassembled WGS sequence"/>
</dbReference>
<dbReference type="EC" id="2.7.1.45" evidence="11"/>
<keyword evidence="2 17" id="KW-0808">Transferase</keyword>
<evidence type="ECO:0000256" key="8">
    <source>
        <dbReference type="ARBA" id="ARBA00044254"/>
    </source>
</evidence>
<dbReference type="InterPro" id="IPR050306">
    <property type="entry name" value="PfkB_Carbo_kinase"/>
</dbReference>
<evidence type="ECO:0000256" key="10">
    <source>
        <dbReference type="ARBA" id="ARBA00054997"/>
    </source>
</evidence>
<evidence type="ECO:0000256" key="5">
    <source>
        <dbReference type="ARBA" id="ARBA00022840"/>
    </source>
</evidence>
<dbReference type="PANTHER" id="PTHR43085">
    <property type="entry name" value="HEXOKINASE FAMILY MEMBER"/>
    <property type="match status" value="1"/>
</dbReference>
<evidence type="ECO:0000313" key="17">
    <source>
        <dbReference type="EMBL" id="SPZ06230.1"/>
    </source>
</evidence>
<comment type="catalytic activity">
    <reaction evidence="9">
        <text>2-dehydro-3-deoxy-D-gluconate + ATP = 2-dehydro-3-deoxy-6-phospho-D-gluconate + ADP + H(+)</text>
        <dbReference type="Rhea" id="RHEA:14797"/>
        <dbReference type="ChEBI" id="CHEBI:15378"/>
        <dbReference type="ChEBI" id="CHEBI:30616"/>
        <dbReference type="ChEBI" id="CHEBI:57569"/>
        <dbReference type="ChEBI" id="CHEBI:57990"/>
        <dbReference type="ChEBI" id="CHEBI:456216"/>
        <dbReference type="EC" id="2.7.1.45"/>
    </reaction>
</comment>
<dbReference type="GO" id="GO:0019698">
    <property type="term" value="P:D-galacturonate catabolic process"/>
    <property type="evidence" value="ECO:0007669"/>
    <property type="project" value="TreeGrafter"/>
</dbReference>
<name>A0A2X2EHP9_PSELU</name>
<dbReference type="Gene3D" id="3.40.1190.20">
    <property type="match status" value="1"/>
</dbReference>
<keyword evidence="5" id="KW-0067">ATP-binding</keyword>
<feature type="domain" description="Carbohydrate kinase PfkB" evidence="16">
    <location>
        <begin position="51"/>
        <end position="350"/>
    </location>
</feature>
<feature type="region of interest" description="Disordered" evidence="15">
    <location>
        <begin position="1"/>
        <end position="21"/>
    </location>
</feature>
<feature type="compositionally biased region" description="Basic and acidic residues" evidence="15">
    <location>
        <begin position="1"/>
        <end position="12"/>
    </location>
</feature>
<evidence type="ECO:0000256" key="1">
    <source>
        <dbReference type="ARBA" id="ARBA00010688"/>
    </source>
</evidence>
<dbReference type="GO" id="GO:0008673">
    <property type="term" value="F:2-dehydro-3-deoxygluconokinase activity"/>
    <property type="evidence" value="ECO:0007669"/>
    <property type="project" value="UniProtKB-EC"/>
</dbReference>
<dbReference type="GO" id="GO:0005524">
    <property type="term" value="F:ATP binding"/>
    <property type="evidence" value="ECO:0007669"/>
    <property type="project" value="UniProtKB-KW"/>
</dbReference>
<keyword evidence="6" id="KW-0119">Carbohydrate metabolism</keyword>
<dbReference type="GO" id="GO:0042840">
    <property type="term" value="P:D-glucuronate catabolic process"/>
    <property type="evidence" value="ECO:0007669"/>
    <property type="project" value="TreeGrafter"/>
</dbReference>
<evidence type="ECO:0000256" key="13">
    <source>
        <dbReference type="ARBA" id="ARBA00075711"/>
    </source>
</evidence>
<gene>
    <name evidence="17" type="primary">ydjH</name>
    <name evidence="17" type="ORF">NCTC11842_02126</name>
</gene>
<evidence type="ECO:0000256" key="11">
    <source>
        <dbReference type="ARBA" id="ARBA00066369"/>
    </source>
</evidence>
<evidence type="ECO:0000256" key="15">
    <source>
        <dbReference type="SAM" id="MobiDB-lite"/>
    </source>
</evidence>
<accession>A0A2X2EHP9</accession>
<evidence type="ECO:0000259" key="16">
    <source>
        <dbReference type="Pfam" id="PF00294"/>
    </source>
</evidence>
<evidence type="ECO:0000256" key="6">
    <source>
        <dbReference type="ARBA" id="ARBA00023277"/>
    </source>
</evidence>
<dbReference type="SUPFAM" id="SSF53613">
    <property type="entry name" value="Ribokinase-like"/>
    <property type="match status" value="1"/>
</dbReference>
<dbReference type="GO" id="GO:0006974">
    <property type="term" value="P:DNA damage response"/>
    <property type="evidence" value="ECO:0007669"/>
    <property type="project" value="TreeGrafter"/>
</dbReference>
<evidence type="ECO:0000256" key="3">
    <source>
        <dbReference type="ARBA" id="ARBA00022741"/>
    </source>
</evidence>
<protein>
    <recommendedName>
        <fullName evidence="12">2-dehydro-3-deoxygluconokinase</fullName>
        <ecNumber evidence="11">2.7.1.45</ecNumber>
    </recommendedName>
    <alternativeName>
        <fullName evidence="13">2-keto-3-deoxygluconokinase</fullName>
    </alternativeName>
    <alternativeName>
        <fullName evidence="14">3-deoxy-2-oxo-D-gluconate kinase</fullName>
    </alternativeName>
    <alternativeName>
        <fullName evidence="8">KDG kinase</fullName>
    </alternativeName>
</protein>
<comment type="pathway">
    <text evidence="7">Carbohydrate acid metabolism; 2-dehydro-3-deoxy-D-gluconate degradation; D-glyceraldehyde 3-phosphate and pyruvate from 2-dehydro-3-deoxy-D-gluconate: step 1/2.</text>
</comment>
<reference evidence="17 18" key="1">
    <citation type="submission" date="2018-06" db="EMBL/GenBank/DDBJ databases">
        <authorList>
            <consortium name="Pathogen Informatics"/>
            <person name="Doyle S."/>
        </authorList>
    </citation>
    <scope>NUCLEOTIDE SEQUENCE [LARGE SCALE GENOMIC DNA]</scope>
    <source>
        <strain evidence="17 18">NCTC11842</strain>
    </source>
</reference>
<organism evidence="17 18">
    <name type="scientific">Pseudomonas luteola</name>
    <dbReference type="NCBI Taxonomy" id="47886"/>
    <lineage>
        <taxon>Bacteria</taxon>
        <taxon>Pseudomonadati</taxon>
        <taxon>Pseudomonadota</taxon>
        <taxon>Gammaproteobacteria</taxon>
        <taxon>Pseudomonadales</taxon>
        <taxon>Pseudomonadaceae</taxon>
        <taxon>Pseudomonas</taxon>
    </lineage>
</organism>
<evidence type="ECO:0000256" key="7">
    <source>
        <dbReference type="ARBA" id="ARBA00043951"/>
    </source>
</evidence>
<dbReference type="AlphaFoldDB" id="A0A2X2EHP9"/>
<dbReference type="InterPro" id="IPR002173">
    <property type="entry name" value="Carboh/pur_kinase_PfkB_CS"/>
</dbReference>
<evidence type="ECO:0000256" key="9">
    <source>
        <dbReference type="ARBA" id="ARBA00050729"/>
    </source>
</evidence>
<keyword evidence="4 17" id="KW-0418">Kinase</keyword>